<accession>A0AAW0UFQ1</accession>
<dbReference type="AlphaFoldDB" id="A0AAW0UFQ1"/>
<dbReference type="Proteomes" id="UP001487740">
    <property type="component" value="Unassembled WGS sequence"/>
</dbReference>
<evidence type="ECO:0000313" key="1">
    <source>
        <dbReference type="EMBL" id="KAK8398983.1"/>
    </source>
</evidence>
<gene>
    <name evidence="1" type="ORF">O3P69_004235</name>
</gene>
<comment type="caution">
    <text evidence="1">The sequence shown here is derived from an EMBL/GenBank/DDBJ whole genome shotgun (WGS) entry which is preliminary data.</text>
</comment>
<proteinExistence type="predicted"/>
<reference evidence="1 2" key="1">
    <citation type="submission" date="2023-03" db="EMBL/GenBank/DDBJ databases">
        <title>High-quality genome of Scylla paramamosain provides insights in environmental adaptation.</title>
        <authorList>
            <person name="Zhang L."/>
        </authorList>
    </citation>
    <scope>NUCLEOTIDE SEQUENCE [LARGE SCALE GENOMIC DNA]</scope>
    <source>
        <strain evidence="1">LZ_2023a</strain>
        <tissue evidence="1">Muscle</tissue>
    </source>
</reference>
<sequence>MTILANLVPSRLKPEVHFLQWDQWFQLEIESVEIGGPLDTTPSVSLLLLVNEDGCINVNRSGLLGVKDVFKRTHGVTVQGGLCHAVKTWRGRMHYSGRLVINHSLSSS</sequence>
<keyword evidence="2" id="KW-1185">Reference proteome</keyword>
<protein>
    <submittedName>
        <fullName evidence="1">Uncharacterized protein</fullName>
    </submittedName>
</protein>
<dbReference type="EMBL" id="JARAKH010000012">
    <property type="protein sequence ID" value="KAK8398983.1"/>
    <property type="molecule type" value="Genomic_DNA"/>
</dbReference>
<evidence type="ECO:0000313" key="2">
    <source>
        <dbReference type="Proteomes" id="UP001487740"/>
    </source>
</evidence>
<organism evidence="1 2">
    <name type="scientific">Scylla paramamosain</name>
    <name type="common">Mud crab</name>
    <dbReference type="NCBI Taxonomy" id="85552"/>
    <lineage>
        <taxon>Eukaryota</taxon>
        <taxon>Metazoa</taxon>
        <taxon>Ecdysozoa</taxon>
        <taxon>Arthropoda</taxon>
        <taxon>Crustacea</taxon>
        <taxon>Multicrustacea</taxon>
        <taxon>Malacostraca</taxon>
        <taxon>Eumalacostraca</taxon>
        <taxon>Eucarida</taxon>
        <taxon>Decapoda</taxon>
        <taxon>Pleocyemata</taxon>
        <taxon>Brachyura</taxon>
        <taxon>Eubrachyura</taxon>
        <taxon>Portunoidea</taxon>
        <taxon>Portunidae</taxon>
        <taxon>Portuninae</taxon>
        <taxon>Scylla</taxon>
    </lineage>
</organism>
<name>A0AAW0UFQ1_SCYPA</name>